<proteinExistence type="predicted"/>
<evidence type="ECO:0008006" key="4">
    <source>
        <dbReference type="Google" id="ProtNLM"/>
    </source>
</evidence>
<comment type="caution">
    <text evidence="2">The sequence shown here is derived from an EMBL/GenBank/DDBJ whole genome shotgun (WGS) entry which is preliminary data.</text>
</comment>
<feature type="compositionally biased region" description="Acidic residues" evidence="1">
    <location>
        <begin position="1"/>
        <end position="22"/>
    </location>
</feature>
<dbReference type="Proteomes" id="UP000316213">
    <property type="component" value="Unassembled WGS sequence"/>
</dbReference>
<accession>A0A5C6A8C8</accession>
<protein>
    <recommendedName>
        <fullName evidence="4">Cysteine-rich CPXCG</fullName>
    </recommendedName>
</protein>
<keyword evidence="3" id="KW-1185">Reference proteome</keyword>
<organism evidence="2 3">
    <name type="scientific">Neorhodopirellula pilleata</name>
    <dbReference type="NCBI Taxonomy" id="2714738"/>
    <lineage>
        <taxon>Bacteria</taxon>
        <taxon>Pseudomonadati</taxon>
        <taxon>Planctomycetota</taxon>
        <taxon>Planctomycetia</taxon>
        <taxon>Pirellulales</taxon>
        <taxon>Pirellulaceae</taxon>
        <taxon>Neorhodopirellula</taxon>
    </lineage>
</organism>
<evidence type="ECO:0000256" key="1">
    <source>
        <dbReference type="SAM" id="MobiDB-lite"/>
    </source>
</evidence>
<dbReference type="EMBL" id="SJPM01000006">
    <property type="protein sequence ID" value="TWT95706.1"/>
    <property type="molecule type" value="Genomic_DNA"/>
</dbReference>
<dbReference type="AlphaFoldDB" id="A0A5C6A8C8"/>
<sequence>MTWDDIDFDDDFEETDSPDDDESPSHSDVDPEASYLCDHCGEEIVIPIDLAAGQEQTYVEDCPVCCCPSVIHVWVDEDRIDVRAEPEQDHY</sequence>
<feature type="region of interest" description="Disordered" evidence="1">
    <location>
        <begin position="1"/>
        <end position="32"/>
    </location>
</feature>
<dbReference type="Pfam" id="PF14255">
    <property type="entry name" value="Zn_ribbon_21"/>
    <property type="match status" value="1"/>
</dbReference>
<evidence type="ECO:0000313" key="3">
    <source>
        <dbReference type="Proteomes" id="UP000316213"/>
    </source>
</evidence>
<evidence type="ECO:0000313" key="2">
    <source>
        <dbReference type="EMBL" id="TWT95706.1"/>
    </source>
</evidence>
<dbReference type="RefSeq" id="WP_146578733.1">
    <property type="nucleotide sequence ID" value="NZ_SJPM01000006.1"/>
</dbReference>
<dbReference type="InterPro" id="IPR025990">
    <property type="entry name" value="zinc_ribbon_bacterial"/>
</dbReference>
<reference evidence="2 3" key="1">
    <citation type="submission" date="2019-02" db="EMBL/GenBank/DDBJ databases">
        <title>Deep-cultivation of Planctomycetes and their phenomic and genomic characterization uncovers novel biology.</title>
        <authorList>
            <person name="Wiegand S."/>
            <person name="Jogler M."/>
            <person name="Boedeker C."/>
            <person name="Pinto D."/>
            <person name="Vollmers J."/>
            <person name="Rivas-Marin E."/>
            <person name="Kohn T."/>
            <person name="Peeters S.H."/>
            <person name="Heuer A."/>
            <person name="Rast P."/>
            <person name="Oberbeckmann S."/>
            <person name="Bunk B."/>
            <person name="Jeske O."/>
            <person name="Meyerdierks A."/>
            <person name="Storesund J.E."/>
            <person name="Kallscheuer N."/>
            <person name="Luecker S."/>
            <person name="Lage O.M."/>
            <person name="Pohl T."/>
            <person name="Merkel B.J."/>
            <person name="Hornburger P."/>
            <person name="Mueller R.-W."/>
            <person name="Bruemmer F."/>
            <person name="Labrenz M."/>
            <person name="Spormann A.M."/>
            <person name="Op Den Camp H."/>
            <person name="Overmann J."/>
            <person name="Amann R."/>
            <person name="Jetten M.S.M."/>
            <person name="Mascher T."/>
            <person name="Medema M.H."/>
            <person name="Devos D.P."/>
            <person name="Kaster A.-K."/>
            <person name="Ovreas L."/>
            <person name="Rohde M."/>
            <person name="Galperin M.Y."/>
            <person name="Jogler C."/>
        </authorList>
    </citation>
    <scope>NUCLEOTIDE SEQUENCE [LARGE SCALE GENOMIC DNA]</scope>
    <source>
        <strain evidence="2 3">Pla100</strain>
    </source>
</reference>
<gene>
    <name evidence="2" type="ORF">Pla100_33480</name>
</gene>
<dbReference type="OrthoDB" id="9814566at2"/>
<name>A0A5C6A8C8_9BACT</name>